<evidence type="ECO:0000256" key="6">
    <source>
        <dbReference type="ARBA" id="ARBA00022984"/>
    </source>
</evidence>
<evidence type="ECO:0000256" key="8">
    <source>
        <dbReference type="ARBA" id="ARBA00023306"/>
    </source>
</evidence>
<dbReference type="GO" id="GO:0050511">
    <property type="term" value="F:undecaprenyldiphospho-muramoylpentapeptide beta-N-acetylglucosaminyltransferase activity"/>
    <property type="evidence" value="ECO:0007669"/>
    <property type="project" value="InterPro"/>
</dbReference>
<feature type="domain" description="Glycosyl transferase family 28 C-terminal" evidence="11">
    <location>
        <begin position="188"/>
        <end position="347"/>
    </location>
</feature>
<keyword evidence="2" id="KW-0132">Cell division</keyword>
<dbReference type="Pfam" id="PF04101">
    <property type="entry name" value="Glyco_tran_28_C"/>
    <property type="match status" value="1"/>
</dbReference>
<feature type="domain" description="Glycosyltransferase family 28 N-terminal" evidence="10">
    <location>
        <begin position="4"/>
        <end position="143"/>
    </location>
</feature>
<dbReference type="InterPro" id="IPR006009">
    <property type="entry name" value="GlcNAc_MurG"/>
</dbReference>
<evidence type="ECO:0000259" key="11">
    <source>
        <dbReference type="Pfam" id="PF04101"/>
    </source>
</evidence>
<dbReference type="GO" id="GO:0008360">
    <property type="term" value="P:regulation of cell shape"/>
    <property type="evidence" value="ECO:0007669"/>
    <property type="project" value="UniProtKB-KW"/>
</dbReference>
<evidence type="ECO:0000256" key="3">
    <source>
        <dbReference type="ARBA" id="ARBA00022676"/>
    </source>
</evidence>
<sequence length="360" mass="38699">MTVIALAAGGTAGHIEPALACAKAIKEKGSSVEVFIVGTEKGLERTIVPQRGVELAIIPSTPMPRKVNLSLFSLPFRLFAATRIAQQLLRDRKVDCVVGFGAYVSLPVYLAAKKLGVPIIVHEGNKKAGLANRIGSRFAKQVFQMFPGSIKGALTIGMPLRREISTLDKDATRLNARKSFGLASDKKTVLVFGGSQGAAFINQVISESLEQLQKMDIQVLHSIGNKNRVDEATKIYDFYHPVSYIEKMELAYAAADLVVCRAGAMTIAEQTVLAIPAIYIPFASGNGEQRENISELIKDGGGSLILESDLTSNLLVSRIREIFESPTKLAQMSLAAGKHALRDADQKVAESALALASAHK</sequence>
<gene>
    <name evidence="12" type="ORF">UFOPK1740_00662</name>
</gene>
<dbReference type="GO" id="GO:0071555">
    <property type="term" value="P:cell wall organization"/>
    <property type="evidence" value="ECO:0007669"/>
    <property type="project" value="UniProtKB-KW"/>
</dbReference>
<evidence type="ECO:0000256" key="9">
    <source>
        <dbReference type="ARBA" id="ARBA00023316"/>
    </source>
</evidence>
<dbReference type="GO" id="GO:0005975">
    <property type="term" value="P:carbohydrate metabolic process"/>
    <property type="evidence" value="ECO:0007669"/>
    <property type="project" value="InterPro"/>
</dbReference>
<evidence type="ECO:0000259" key="10">
    <source>
        <dbReference type="Pfam" id="PF03033"/>
    </source>
</evidence>
<keyword evidence="9" id="KW-0961">Cell wall biogenesis/degradation</keyword>
<name>A0A6J6EXW3_9ZZZZ</name>
<keyword evidence="5" id="KW-0133">Cell shape</keyword>
<keyword evidence="7" id="KW-0472">Membrane</keyword>
<dbReference type="Pfam" id="PF03033">
    <property type="entry name" value="Glyco_transf_28"/>
    <property type="match status" value="1"/>
</dbReference>
<dbReference type="GO" id="GO:0051301">
    <property type="term" value="P:cell division"/>
    <property type="evidence" value="ECO:0007669"/>
    <property type="project" value="UniProtKB-KW"/>
</dbReference>
<accession>A0A6J6EXW3</accession>
<dbReference type="EMBL" id="CAEZTU010000022">
    <property type="protein sequence ID" value="CAB4577508.1"/>
    <property type="molecule type" value="Genomic_DNA"/>
</dbReference>
<dbReference type="Gene3D" id="3.40.50.2000">
    <property type="entry name" value="Glycogen Phosphorylase B"/>
    <property type="match status" value="2"/>
</dbReference>
<proteinExistence type="inferred from homology"/>
<organism evidence="12">
    <name type="scientific">freshwater metagenome</name>
    <dbReference type="NCBI Taxonomy" id="449393"/>
    <lineage>
        <taxon>unclassified sequences</taxon>
        <taxon>metagenomes</taxon>
        <taxon>ecological metagenomes</taxon>
    </lineage>
</organism>
<dbReference type="GO" id="GO:0009252">
    <property type="term" value="P:peptidoglycan biosynthetic process"/>
    <property type="evidence" value="ECO:0007669"/>
    <property type="project" value="UniProtKB-KW"/>
</dbReference>
<dbReference type="PANTHER" id="PTHR21015:SF22">
    <property type="entry name" value="GLYCOSYLTRANSFERASE"/>
    <property type="match status" value="1"/>
</dbReference>
<keyword evidence="8" id="KW-0131">Cell cycle</keyword>
<reference evidence="12" key="1">
    <citation type="submission" date="2020-05" db="EMBL/GenBank/DDBJ databases">
        <authorList>
            <person name="Chiriac C."/>
            <person name="Salcher M."/>
            <person name="Ghai R."/>
            <person name="Kavagutti S V."/>
        </authorList>
    </citation>
    <scope>NUCLEOTIDE SEQUENCE</scope>
</reference>
<keyword evidence="1" id="KW-1003">Cell membrane</keyword>
<dbReference type="HAMAP" id="MF_00033">
    <property type="entry name" value="MurG"/>
    <property type="match status" value="1"/>
</dbReference>
<dbReference type="CDD" id="cd03785">
    <property type="entry name" value="GT28_MurG"/>
    <property type="match status" value="1"/>
</dbReference>
<evidence type="ECO:0000256" key="4">
    <source>
        <dbReference type="ARBA" id="ARBA00022679"/>
    </source>
</evidence>
<dbReference type="PANTHER" id="PTHR21015">
    <property type="entry name" value="UDP-N-ACETYLGLUCOSAMINE--N-ACETYLMURAMYL-(PENTAPEPTIDE) PYROPHOSPHORYL-UNDECAPRENOL N-ACETYLGLUCOSAMINE TRANSFERASE 1"/>
    <property type="match status" value="1"/>
</dbReference>
<dbReference type="InterPro" id="IPR007235">
    <property type="entry name" value="Glyco_trans_28_C"/>
</dbReference>
<keyword evidence="3" id="KW-0328">Glycosyltransferase</keyword>
<dbReference type="AlphaFoldDB" id="A0A6J6EXW3"/>
<keyword evidence="4" id="KW-0808">Transferase</keyword>
<evidence type="ECO:0000256" key="7">
    <source>
        <dbReference type="ARBA" id="ARBA00023136"/>
    </source>
</evidence>
<dbReference type="InterPro" id="IPR004276">
    <property type="entry name" value="GlycoTrans_28_N"/>
</dbReference>
<dbReference type="SUPFAM" id="SSF53756">
    <property type="entry name" value="UDP-Glycosyltransferase/glycogen phosphorylase"/>
    <property type="match status" value="1"/>
</dbReference>
<evidence type="ECO:0000256" key="2">
    <source>
        <dbReference type="ARBA" id="ARBA00022618"/>
    </source>
</evidence>
<protein>
    <submittedName>
        <fullName evidence="12">Unannotated protein</fullName>
    </submittedName>
</protein>
<evidence type="ECO:0000256" key="1">
    <source>
        <dbReference type="ARBA" id="ARBA00022475"/>
    </source>
</evidence>
<evidence type="ECO:0000313" key="12">
    <source>
        <dbReference type="EMBL" id="CAB4577508.1"/>
    </source>
</evidence>
<dbReference type="NCBIfam" id="TIGR01133">
    <property type="entry name" value="murG"/>
    <property type="match status" value="1"/>
</dbReference>
<evidence type="ECO:0000256" key="5">
    <source>
        <dbReference type="ARBA" id="ARBA00022960"/>
    </source>
</evidence>
<keyword evidence="6" id="KW-0573">Peptidoglycan synthesis</keyword>